<dbReference type="PANTHER" id="PTHR36206:SF13">
    <property type="entry name" value="TRANSCRIPTIONAL REGULATORY PROTEIN MOC3"/>
    <property type="match status" value="1"/>
</dbReference>
<dbReference type="Pfam" id="PF00172">
    <property type="entry name" value="Zn_clus"/>
    <property type="match status" value="1"/>
</dbReference>
<keyword evidence="2" id="KW-0862">Zinc</keyword>
<dbReference type="Pfam" id="PF11951">
    <property type="entry name" value="Fungal_trans_2"/>
    <property type="match status" value="1"/>
</dbReference>
<keyword evidence="6" id="KW-0539">Nucleus</keyword>
<evidence type="ECO:0000256" key="5">
    <source>
        <dbReference type="ARBA" id="ARBA00023163"/>
    </source>
</evidence>
<protein>
    <recommendedName>
        <fullName evidence="7">Zn(2)-C6 fungal-type domain-containing protein</fullName>
    </recommendedName>
</protein>
<keyword evidence="5" id="KW-0804">Transcription</keyword>
<accession>A0A8H4JF84</accession>
<organism evidence="8 9">
    <name type="scientific">Fusarium austroafricanum</name>
    <dbReference type="NCBI Taxonomy" id="2364996"/>
    <lineage>
        <taxon>Eukaryota</taxon>
        <taxon>Fungi</taxon>
        <taxon>Dikarya</taxon>
        <taxon>Ascomycota</taxon>
        <taxon>Pezizomycotina</taxon>
        <taxon>Sordariomycetes</taxon>
        <taxon>Hypocreomycetidae</taxon>
        <taxon>Hypocreales</taxon>
        <taxon>Nectriaceae</taxon>
        <taxon>Fusarium</taxon>
        <taxon>Fusarium concolor species complex</taxon>
    </lineage>
</organism>
<evidence type="ECO:0000259" key="7">
    <source>
        <dbReference type="Pfam" id="PF00172"/>
    </source>
</evidence>
<dbReference type="Gene3D" id="4.10.240.10">
    <property type="entry name" value="Zn(2)-C6 fungal-type DNA-binding domain"/>
    <property type="match status" value="1"/>
</dbReference>
<dbReference type="InterPro" id="IPR021858">
    <property type="entry name" value="Fun_TF"/>
</dbReference>
<name>A0A8H4JF84_9HYPO</name>
<dbReference type="EMBL" id="JAADJG010001171">
    <property type="protein sequence ID" value="KAF4422233.1"/>
    <property type="molecule type" value="Genomic_DNA"/>
</dbReference>
<proteinExistence type="predicted"/>
<dbReference type="GO" id="GO:0008270">
    <property type="term" value="F:zinc ion binding"/>
    <property type="evidence" value="ECO:0007669"/>
    <property type="project" value="InterPro"/>
</dbReference>
<keyword evidence="1" id="KW-0479">Metal-binding</keyword>
<dbReference type="SUPFAM" id="SSF57701">
    <property type="entry name" value="Zn2/Cys6 DNA-binding domain"/>
    <property type="match status" value="1"/>
</dbReference>
<evidence type="ECO:0000256" key="1">
    <source>
        <dbReference type="ARBA" id="ARBA00022723"/>
    </source>
</evidence>
<dbReference type="PANTHER" id="PTHR36206">
    <property type="entry name" value="ASPERCRYPTIN BIOSYNTHESIS CLUSTER-SPECIFIC TRANSCRIPTION REGULATOR ATNN-RELATED"/>
    <property type="match status" value="1"/>
</dbReference>
<dbReference type="GO" id="GO:0003677">
    <property type="term" value="F:DNA binding"/>
    <property type="evidence" value="ECO:0007669"/>
    <property type="project" value="UniProtKB-KW"/>
</dbReference>
<dbReference type="GO" id="GO:0000981">
    <property type="term" value="F:DNA-binding transcription factor activity, RNA polymerase II-specific"/>
    <property type="evidence" value="ECO:0007669"/>
    <property type="project" value="InterPro"/>
</dbReference>
<sequence length="492" mass="55545">MRTVVVIGVLRRVKCDEGRPACSRCNSTGRKCDGYEHNAPSPPSASSTISSPTSVISAYTSHPEARSFQFFIEKTLANFQTFFPDDLWNTRVLQVAQSTECIRHAIVALSYYHQQYLTHEQWRSLESVPALKHHNLAIGELLNPSPETLSQGHVLILSCLIFICIELLQGKTDSALGLFKYGCRMIQQFRKNKPGSRPCSDIEATFNLADACFKRIAVQLLMLMGDVDAGLWTSFHDTFTNTQPLTETPFTSFADAREALLEILVEQASPGLKGKPIYEVLAHAMKIERWGRSFDNLLSQYHTTHKELNDAEQRAIALLQLHRRYLEINVAKYKNGQGDPSFWDRFTPEFEEIVDFAATAAGLDKNYAQRNWSTESPSKAYFHVDLGFTSVLVSVIARCRDPFIRRRAIAVMLADRVQEGVFNGSQSARVGARVMELEEGRSGKEVKCSRDIPVSARVRSIRVHLLGPENKKAKIVYGFDQECWEEVKEMVE</sequence>
<dbReference type="CDD" id="cd00067">
    <property type="entry name" value="GAL4"/>
    <property type="match status" value="1"/>
</dbReference>
<dbReference type="InterPro" id="IPR001138">
    <property type="entry name" value="Zn2Cys6_DnaBD"/>
</dbReference>
<evidence type="ECO:0000313" key="8">
    <source>
        <dbReference type="EMBL" id="KAF4422233.1"/>
    </source>
</evidence>
<evidence type="ECO:0000313" key="9">
    <source>
        <dbReference type="Proteomes" id="UP000605986"/>
    </source>
</evidence>
<keyword evidence="3" id="KW-0805">Transcription regulation</keyword>
<gene>
    <name evidence="8" type="ORF">F53441_14290</name>
</gene>
<dbReference type="InterPro" id="IPR052360">
    <property type="entry name" value="Transcr_Regulatory_Proteins"/>
</dbReference>
<evidence type="ECO:0000256" key="6">
    <source>
        <dbReference type="ARBA" id="ARBA00023242"/>
    </source>
</evidence>
<dbReference type="OrthoDB" id="3598904at2759"/>
<evidence type="ECO:0000256" key="3">
    <source>
        <dbReference type="ARBA" id="ARBA00023015"/>
    </source>
</evidence>
<evidence type="ECO:0000256" key="2">
    <source>
        <dbReference type="ARBA" id="ARBA00022833"/>
    </source>
</evidence>
<feature type="domain" description="Zn(2)-C6 fungal-type" evidence="7">
    <location>
        <begin position="11"/>
        <end position="36"/>
    </location>
</feature>
<keyword evidence="4" id="KW-0238">DNA-binding</keyword>
<evidence type="ECO:0000256" key="4">
    <source>
        <dbReference type="ARBA" id="ARBA00023125"/>
    </source>
</evidence>
<dbReference type="Proteomes" id="UP000605986">
    <property type="component" value="Unassembled WGS sequence"/>
</dbReference>
<keyword evidence="9" id="KW-1185">Reference proteome</keyword>
<reference evidence="8" key="1">
    <citation type="submission" date="2020-01" db="EMBL/GenBank/DDBJ databases">
        <title>Identification and distribution of gene clusters putatively required for synthesis of sphingolipid metabolism inhibitors in phylogenetically diverse species of the filamentous fungus Fusarium.</title>
        <authorList>
            <person name="Kim H.-S."/>
            <person name="Busman M."/>
            <person name="Brown D.W."/>
            <person name="Divon H."/>
            <person name="Uhlig S."/>
            <person name="Proctor R.H."/>
        </authorList>
    </citation>
    <scope>NUCLEOTIDE SEQUENCE</scope>
    <source>
        <strain evidence="8">NRRL 53441</strain>
    </source>
</reference>
<comment type="caution">
    <text evidence="8">The sequence shown here is derived from an EMBL/GenBank/DDBJ whole genome shotgun (WGS) entry which is preliminary data.</text>
</comment>
<dbReference type="InterPro" id="IPR036864">
    <property type="entry name" value="Zn2-C6_fun-type_DNA-bd_sf"/>
</dbReference>
<dbReference type="AlphaFoldDB" id="A0A8H4JF84"/>